<dbReference type="Proteomes" id="UP000488299">
    <property type="component" value="Unassembled WGS sequence"/>
</dbReference>
<reference evidence="2 3" key="1">
    <citation type="submission" date="2019-10" db="EMBL/GenBank/DDBJ databases">
        <title>Rudanella paleaurantiibacter sp. nov., isolated from sludge.</title>
        <authorList>
            <person name="Xu S.Q."/>
        </authorList>
    </citation>
    <scope>NUCLEOTIDE SEQUENCE [LARGE SCALE GENOMIC DNA]</scope>
    <source>
        <strain evidence="2 3">HX-22-17</strain>
    </source>
</reference>
<dbReference type="Gene3D" id="3.90.79.10">
    <property type="entry name" value="Nucleoside Triphosphate Pyrophosphohydrolase"/>
    <property type="match status" value="1"/>
</dbReference>
<dbReference type="InterPro" id="IPR000086">
    <property type="entry name" value="NUDIX_hydrolase_dom"/>
</dbReference>
<evidence type="ECO:0000313" key="2">
    <source>
        <dbReference type="EMBL" id="KAB7728183.1"/>
    </source>
</evidence>
<dbReference type="PROSITE" id="PS51462">
    <property type="entry name" value="NUDIX"/>
    <property type="match status" value="1"/>
</dbReference>
<proteinExistence type="predicted"/>
<name>A0A7J5TW70_9BACT</name>
<gene>
    <name evidence="2" type="ORF">F5984_19435</name>
</gene>
<dbReference type="SUPFAM" id="SSF55811">
    <property type="entry name" value="Nudix"/>
    <property type="match status" value="1"/>
</dbReference>
<comment type="caution">
    <text evidence="2">The sequence shown here is derived from an EMBL/GenBank/DDBJ whole genome shotgun (WGS) entry which is preliminary data.</text>
</comment>
<dbReference type="CDD" id="cd03674">
    <property type="entry name" value="NUDIX_Hydrolase"/>
    <property type="match status" value="1"/>
</dbReference>
<organism evidence="2 3">
    <name type="scientific">Rudanella paleaurantiibacter</name>
    <dbReference type="NCBI Taxonomy" id="2614655"/>
    <lineage>
        <taxon>Bacteria</taxon>
        <taxon>Pseudomonadati</taxon>
        <taxon>Bacteroidota</taxon>
        <taxon>Cytophagia</taxon>
        <taxon>Cytophagales</taxon>
        <taxon>Cytophagaceae</taxon>
        <taxon>Rudanella</taxon>
    </lineage>
</organism>
<dbReference type="InterPro" id="IPR015797">
    <property type="entry name" value="NUDIX_hydrolase-like_dom_sf"/>
</dbReference>
<keyword evidence="3" id="KW-1185">Reference proteome</keyword>
<evidence type="ECO:0000313" key="3">
    <source>
        <dbReference type="Proteomes" id="UP000488299"/>
    </source>
</evidence>
<dbReference type="Pfam" id="PF00293">
    <property type="entry name" value="NUDIX"/>
    <property type="match status" value="1"/>
</dbReference>
<dbReference type="EMBL" id="WELI01000009">
    <property type="protein sequence ID" value="KAB7728183.1"/>
    <property type="molecule type" value="Genomic_DNA"/>
</dbReference>
<dbReference type="AlphaFoldDB" id="A0A7J5TW70"/>
<protein>
    <submittedName>
        <fullName evidence="2">NUDIX domain-containing protein</fullName>
    </submittedName>
</protein>
<feature type="domain" description="Nudix hydrolase" evidence="1">
    <location>
        <begin position="39"/>
        <end position="182"/>
    </location>
</feature>
<evidence type="ECO:0000259" key="1">
    <source>
        <dbReference type="PROSITE" id="PS51462"/>
    </source>
</evidence>
<accession>A0A7J5TW70</accession>
<sequence>MLTQLQRYQPTDPHERTMWLDTIAFVEKYPDCFERSLSVGHVTGSAWIVAPNPTQPGQLQVVLIHHRKLDRWFQPGGHADGNPDILAVARQEAHEETGLTQLTTLGSANQIPEIFDVDVHLIPARGAEPAHFHYDIRYLFKANPLEPFVHSGETKAICWVDLQDIIRYTTEESIERMVKKTRNLTYLSEKI</sequence>